<dbReference type="SUPFAM" id="SSF53448">
    <property type="entry name" value="Nucleotide-diphospho-sugar transferases"/>
    <property type="match status" value="1"/>
</dbReference>
<dbReference type="AlphaFoldDB" id="A0A1I5X878"/>
<dbReference type="EMBL" id="FOXO01000029">
    <property type="protein sequence ID" value="SFQ27857.1"/>
    <property type="molecule type" value="Genomic_DNA"/>
</dbReference>
<dbReference type="PANTHER" id="PTHR43179">
    <property type="entry name" value="RHAMNOSYLTRANSFERASE WBBL"/>
    <property type="match status" value="1"/>
</dbReference>
<dbReference type="Gene3D" id="3.90.550.10">
    <property type="entry name" value="Spore Coat Polysaccharide Biosynthesis Protein SpsA, Chain A"/>
    <property type="match status" value="1"/>
</dbReference>
<proteinExistence type="inferred from homology"/>
<protein>
    <submittedName>
        <fullName evidence="6">Glycosyltransferase, GT2 family</fullName>
    </submittedName>
</protein>
<dbReference type="InterPro" id="IPR029044">
    <property type="entry name" value="Nucleotide-diphossugar_trans"/>
</dbReference>
<dbReference type="Proteomes" id="UP000182624">
    <property type="component" value="Unassembled WGS sequence"/>
</dbReference>
<gene>
    <name evidence="6" type="ORF">SAMN04487928_1293</name>
</gene>
<keyword evidence="7" id="KW-1185">Reference proteome</keyword>
<evidence type="ECO:0000256" key="3">
    <source>
        <dbReference type="ARBA" id="ARBA00022676"/>
    </source>
</evidence>
<dbReference type="PANTHER" id="PTHR43179:SF12">
    <property type="entry name" value="GALACTOFURANOSYLTRANSFERASE GLFT2"/>
    <property type="match status" value="1"/>
</dbReference>
<evidence type="ECO:0000259" key="5">
    <source>
        <dbReference type="Pfam" id="PF00535"/>
    </source>
</evidence>
<dbReference type="OrthoDB" id="7665907at2"/>
<dbReference type="Pfam" id="PF00535">
    <property type="entry name" value="Glycos_transf_2"/>
    <property type="match status" value="1"/>
</dbReference>
<dbReference type="GO" id="GO:0016757">
    <property type="term" value="F:glycosyltransferase activity"/>
    <property type="evidence" value="ECO:0007669"/>
    <property type="project" value="UniProtKB-KW"/>
</dbReference>
<keyword evidence="3" id="KW-0328">Glycosyltransferase</keyword>
<feature type="domain" description="Glycosyltransferase 2-like" evidence="5">
    <location>
        <begin position="8"/>
        <end position="113"/>
    </location>
</feature>
<name>A0A1I5X878_9FIRM</name>
<dbReference type="CDD" id="cd04185">
    <property type="entry name" value="GT_2_like_b"/>
    <property type="match status" value="1"/>
</dbReference>
<sequence length="308" mass="35476">MGNNEVCAVVVTYNRKALVENCINGILAQRDAKCDIIVIDNGSTDGTEDLFREKYDLDNIRYFNLGENLGCAAGTSRGIKEAVLANYKYIWVMDDDVIPNEDTLYELLKADEELNGYWGILSSAAYWTDGSICESNRQKKTLFKFMKDDDYNKRFVRVCMVSLASMFIKAKVVKEVGLPLSEYFIYTEDYEFCSRVGKKYPIYVVPASKVTHAMKINRKANLVKDTPDRLYRYKHLYRNDVHCYRKLGLKGHLYLALKFVYTFTMVLLKEKEHKKEKLGALITGYSEGFKFKPSAEKIDSIIIDFPQT</sequence>
<dbReference type="InterPro" id="IPR001173">
    <property type="entry name" value="Glyco_trans_2-like"/>
</dbReference>
<comment type="pathway">
    <text evidence="1">Cell wall biogenesis; cell wall polysaccharide biosynthesis.</text>
</comment>
<comment type="similarity">
    <text evidence="2">Belongs to the glycosyltransferase 2 family.</text>
</comment>
<evidence type="ECO:0000313" key="7">
    <source>
        <dbReference type="Proteomes" id="UP000182624"/>
    </source>
</evidence>
<evidence type="ECO:0000313" key="6">
    <source>
        <dbReference type="EMBL" id="SFQ27857.1"/>
    </source>
</evidence>
<evidence type="ECO:0000256" key="1">
    <source>
        <dbReference type="ARBA" id="ARBA00004776"/>
    </source>
</evidence>
<keyword evidence="4 6" id="KW-0808">Transferase</keyword>
<reference evidence="7" key="1">
    <citation type="submission" date="2016-10" db="EMBL/GenBank/DDBJ databases">
        <authorList>
            <person name="Varghese N."/>
            <person name="Submissions S."/>
        </authorList>
    </citation>
    <scope>NUCLEOTIDE SEQUENCE [LARGE SCALE GENOMIC DNA]</scope>
    <source>
        <strain evidence="7">P18</strain>
    </source>
</reference>
<evidence type="ECO:0000256" key="2">
    <source>
        <dbReference type="ARBA" id="ARBA00006739"/>
    </source>
</evidence>
<organism evidence="6 7">
    <name type="scientific">Butyrivibrio proteoclasticus</name>
    <dbReference type="NCBI Taxonomy" id="43305"/>
    <lineage>
        <taxon>Bacteria</taxon>
        <taxon>Bacillati</taxon>
        <taxon>Bacillota</taxon>
        <taxon>Clostridia</taxon>
        <taxon>Lachnospirales</taxon>
        <taxon>Lachnospiraceae</taxon>
        <taxon>Butyrivibrio</taxon>
    </lineage>
</organism>
<dbReference type="RefSeq" id="WP_074890753.1">
    <property type="nucleotide sequence ID" value="NZ_FOXO01000029.1"/>
</dbReference>
<evidence type="ECO:0000256" key="4">
    <source>
        <dbReference type="ARBA" id="ARBA00022679"/>
    </source>
</evidence>
<accession>A0A1I5X878</accession>